<feature type="region of interest" description="Disordered" evidence="7">
    <location>
        <begin position="1"/>
        <end position="23"/>
    </location>
</feature>
<accession>A0A7G7CR46</accession>
<sequence>MNAHSTSSDSSPSRSSSSSPHPARDIARSFGPLSFTAFGGPVAHVAYFRREFVERREWLSDKAYASVVGLSQFLPGPGSSQVGMALGYHRGGFAGLGLAWLLFTAPSAILLACFGLFMGTGSFNAADAGWVKGLLAAAVAVVLHAVVGMAKNFLHSVLHWVIAVATLLLVLFVEHPLVQIGAILAAGAVGLLVHSLAKENPTDGADATESTDDAATRDDIRSVRPVPKNVAYACLVTFFVLLVGLWVGANTVGGYVLTRAHAFYHAGALVFGGGHVVLPLLEEQTVATGWMSQEQFLSGYSVTQAVPGPIFTFAAYVGAVDGGVWGAVLATLAIFLPAGLLMVSGLYFWTKWQDNQRLKTAFTAINAAVVGLLAAALIDPVAVHGITSVPAGIIAAACYLGTRFVSLPPWLIAAGGALAGFIFL</sequence>
<feature type="transmembrane region" description="Helical" evidence="8">
    <location>
        <begin position="407"/>
        <end position="423"/>
    </location>
</feature>
<organism evidence="9 10">
    <name type="scientific">Corynebacterium incognita</name>
    <dbReference type="NCBI Taxonomy" id="2754725"/>
    <lineage>
        <taxon>Bacteria</taxon>
        <taxon>Bacillati</taxon>
        <taxon>Actinomycetota</taxon>
        <taxon>Actinomycetes</taxon>
        <taxon>Mycobacteriales</taxon>
        <taxon>Corynebacteriaceae</taxon>
        <taxon>Corynebacterium</taxon>
    </lineage>
</organism>
<feature type="transmembrane region" description="Helical" evidence="8">
    <location>
        <begin position="230"/>
        <end position="249"/>
    </location>
</feature>
<evidence type="ECO:0000256" key="5">
    <source>
        <dbReference type="ARBA" id="ARBA00022989"/>
    </source>
</evidence>
<evidence type="ECO:0000256" key="7">
    <source>
        <dbReference type="SAM" id="MobiDB-lite"/>
    </source>
</evidence>
<proteinExistence type="inferred from homology"/>
<dbReference type="PIRSF" id="PIRSF004810">
    <property type="entry name" value="ChrA"/>
    <property type="match status" value="1"/>
</dbReference>
<evidence type="ECO:0000256" key="1">
    <source>
        <dbReference type="ARBA" id="ARBA00004651"/>
    </source>
</evidence>
<evidence type="ECO:0000256" key="2">
    <source>
        <dbReference type="ARBA" id="ARBA00005262"/>
    </source>
</evidence>
<evidence type="ECO:0000256" key="4">
    <source>
        <dbReference type="ARBA" id="ARBA00022692"/>
    </source>
</evidence>
<comment type="subcellular location">
    <subcellularLocation>
        <location evidence="1">Cell membrane</location>
        <topology evidence="1">Multi-pass membrane protein</topology>
    </subcellularLocation>
</comment>
<dbReference type="EMBL" id="CP059404">
    <property type="protein sequence ID" value="QNE90062.1"/>
    <property type="molecule type" value="Genomic_DNA"/>
</dbReference>
<feature type="transmembrane region" description="Helical" evidence="8">
    <location>
        <begin position="179"/>
        <end position="197"/>
    </location>
</feature>
<feature type="transmembrane region" description="Helical" evidence="8">
    <location>
        <begin position="93"/>
        <end position="118"/>
    </location>
</feature>
<dbReference type="PANTHER" id="PTHR33567">
    <property type="entry name" value="CHROMATE ION TRANSPORTER (EUROFUNG)"/>
    <property type="match status" value="1"/>
</dbReference>
<keyword evidence="10" id="KW-1185">Reference proteome</keyword>
<evidence type="ECO:0000256" key="6">
    <source>
        <dbReference type="ARBA" id="ARBA00023136"/>
    </source>
</evidence>
<dbReference type="KEGG" id="cik:H0194_03315"/>
<dbReference type="Pfam" id="PF02417">
    <property type="entry name" value="Chromate_transp"/>
    <property type="match status" value="2"/>
</dbReference>
<keyword evidence="3" id="KW-1003">Cell membrane</keyword>
<feature type="transmembrane region" description="Helical" evidence="8">
    <location>
        <begin position="325"/>
        <end position="349"/>
    </location>
</feature>
<evidence type="ECO:0000256" key="3">
    <source>
        <dbReference type="ARBA" id="ARBA00022475"/>
    </source>
</evidence>
<protein>
    <submittedName>
        <fullName evidence="9">Chromate efflux transporter</fullName>
    </submittedName>
</protein>
<evidence type="ECO:0000313" key="10">
    <source>
        <dbReference type="Proteomes" id="UP000515743"/>
    </source>
</evidence>
<keyword evidence="5 8" id="KW-1133">Transmembrane helix</keyword>
<evidence type="ECO:0000313" key="9">
    <source>
        <dbReference type="EMBL" id="QNE90062.1"/>
    </source>
</evidence>
<comment type="similarity">
    <text evidence="2">Belongs to the chromate ion transporter (CHR) (TC 2.A.51) family.</text>
</comment>
<reference evidence="9 10" key="1">
    <citation type="submission" date="2020-07" db="EMBL/GenBank/DDBJ databases">
        <title>Complete genome and description of Corynebacterium incognita strain Marseille-Q3630 sp. nov.</title>
        <authorList>
            <person name="Boxberger M."/>
        </authorList>
    </citation>
    <scope>NUCLEOTIDE SEQUENCE [LARGE SCALE GENOMIC DNA]</scope>
    <source>
        <strain evidence="9 10">Marseille-Q3630</strain>
    </source>
</reference>
<dbReference type="InterPro" id="IPR003370">
    <property type="entry name" value="Chromate_transpt"/>
</dbReference>
<gene>
    <name evidence="9" type="primary">chrA</name>
    <name evidence="9" type="ORF">H0194_03315</name>
</gene>
<feature type="compositionally biased region" description="Low complexity" evidence="7">
    <location>
        <begin position="1"/>
        <end position="19"/>
    </location>
</feature>
<feature type="transmembrane region" description="Helical" evidence="8">
    <location>
        <begin position="130"/>
        <end position="150"/>
    </location>
</feature>
<dbReference type="Proteomes" id="UP000515743">
    <property type="component" value="Chromosome"/>
</dbReference>
<dbReference type="GO" id="GO:0015109">
    <property type="term" value="F:chromate transmembrane transporter activity"/>
    <property type="evidence" value="ECO:0007669"/>
    <property type="project" value="InterPro"/>
</dbReference>
<evidence type="ECO:0000256" key="8">
    <source>
        <dbReference type="SAM" id="Phobius"/>
    </source>
</evidence>
<keyword evidence="6 8" id="KW-0472">Membrane</keyword>
<feature type="transmembrane region" description="Helical" evidence="8">
    <location>
        <begin position="302"/>
        <end position="319"/>
    </location>
</feature>
<keyword evidence="4 8" id="KW-0812">Transmembrane</keyword>
<dbReference type="GO" id="GO:0005886">
    <property type="term" value="C:plasma membrane"/>
    <property type="evidence" value="ECO:0007669"/>
    <property type="project" value="UniProtKB-SubCell"/>
</dbReference>
<dbReference type="AlphaFoldDB" id="A0A7G7CR46"/>
<dbReference type="NCBIfam" id="TIGR00937">
    <property type="entry name" value="2A51"/>
    <property type="match status" value="1"/>
</dbReference>
<feature type="transmembrane region" description="Helical" evidence="8">
    <location>
        <begin position="261"/>
        <end position="281"/>
    </location>
</feature>
<name>A0A7G7CR46_9CORY</name>
<feature type="transmembrane region" description="Helical" evidence="8">
    <location>
        <begin position="157"/>
        <end position="173"/>
    </location>
</feature>
<dbReference type="PANTHER" id="PTHR33567:SF3">
    <property type="entry name" value="CHROMATE ION TRANSPORTER (EUROFUNG)"/>
    <property type="match status" value="1"/>
</dbReference>
<feature type="transmembrane region" description="Helical" evidence="8">
    <location>
        <begin position="361"/>
        <end position="378"/>
    </location>
</feature>
<dbReference type="InterPro" id="IPR014047">
    <property type="entry name" value="Chr_Tranpt_l_chain"/>
</dbReference>